<dbReference type="EMBL" id="AP012338">
    <property type="protein sequence ID" value="BAM04165.1"/>
    <property type="molecule type" value="Genomic_DNA"/>
</dbReference>
<gene>
    <name evidence="4" type="ordered locus">PSMK_20060</name>
</gene>
<dbReference type="STRING" id="1142394.PSMK_20060"/>
<feature type="chain" id="PRO_5003629228" description="Outer membrane protein beta-barrel domain-containing protein" evidence="2">
    <location>
        <begin position="23"/>
        <end position="207"/>
    </location>
</feature>
<dbReference type="SUPFAM" id="SSF56925">
    <property type="entry name" value="OMPA-like"/>
    <property type="match status" value="1"/>
</dbReference>
<feature type="signal peptide" evidence="2">
    <location>
        <begin position="1"/>
        <end position="22"/>
    </location>
</feature>
<name>I0IFX7_PHYMF</name>
<dbReference type="eggNOG" id="COG3637">
    <property type="taxonomic scope" value="Bacteria"/>
</dbReference>
<dbReference type="KEGG" id="phm:PSMK_20060"/>
<evidence type="ECO:0000256" key="1">
    <source>
        <dbReference type="ARBA" id="ARBA00022729"/>
    </source>
</evidence>
<organism evidence="4 5">
    <name type="scientific">Phycisphaera mikurensis (strain NBRC 102666 / KCTC 22515 / FYK2301M01)</name>
    <dbReference type="NCBI Taxonomy" id="1142394"/>
    <lineage>
        <taxon>Bacteria</taxon>
        <taxon>Pseudomonadati</taxon>
        <taxon>Planctomycetota</taxon>
        <taxon>Phycisphaerae</taxon>
        <taxon>Phycisphaerales</taxon>
        <taxon>Phycisphaeraceae</taxon>
        <taxon>Phycisphaera</taxon>
    </lineage>
</organism>
<dbReference type="InterPro" id="IPR027385">
    <property type="entry name" value="Beta-barrel_OMP"/>
</dbReference>
<evidence type="ECO:0000313" key="5">
    <source>
        <dbReference type="Proteomes" id="UP000007881"/>
    </source>
</evidence>
<protein>
    <recommendedName>
        <fullName evidence="3">Outer membrane protein beta-barrel domain-containing protein</fullName>
    </recommendedName>
</protein>
<dbReference type="AlphaFoldDB" id="I0IFX7"/>
<evidence type="ECO:0000256" key="2">
    <source>
        <dbReference type="SAM" id="SignalP"/>
    </source>
</evidence>
<dbReference type="Proteomes" id="UP000007881">
    <property type="component" value="Chromosome"/>
</dbReference>
<sequence length="207" mass="21631">MMPTRRLPAVLLLSIAPAAAHAAPLPGFYVGAFLGAQLPEDAETDAEGFASDLDYDTGLGGGFSAGYDFGYLRLEGELSARGFDSDAIDFGGARIEDDAEFDTEAFMANLFFDFPVPGLSDRLGLYGGVGVGIARVAVDTAAGDDDDWVAAGQAMAGVSVELTRNLTFLVGYRGFTTADASLESGDAEFDLDNGITHAGEIGLRFTF</sequence>
<dbReference type="Gene3D" id="2.40.160.20">
    <property type="match status" value="1"/>
</dbReference>
<dbReference type="RefSeq" id="WP_014437383.1">
    <property type="nucleotide sequence ID" value="NC_017080.1"/>
</dbReference>
<keyword evidence="5" id="KW-1185">Reference proteome</keyword>
<accession>I0IFX7</accession>
<evidence type="ECO:0000259" key="3">
    <source>
        <dbReference type="Pfam" id="PF13505"/>
    </source>
</evidence>
<keyword evidence="1 2" id="KW-0732">Signal</keyword>
<reference evidence="4 5" key="1">
    <citation type="submission" date="2012-02" db="EMBL/GenBank/DDBJ databases">
        <title>Complete genome sequence of Phycisphaera mikurensis NBRC 102666.</title>
        <authorList>
            <person name="Ankai A."/>
            <person name="Hosoyama A."/>
            <person name="Terui Y."/>
            <person name="Sekine M."/>
            <person name="Fukai R."/>
            <person name="Kato Y."/>
            <person name="Nakamura S."/>
            <person name="Yamada-Narita S."/>
            <person name="Kawakoshi A."/>
            <person name="Fukunaga Y."/>
            <person name="Yamazaki S."/>
            <person name="Fujita N."/>
        </authorList>
    </citation>
    <scope>NUCLEOTIDE SEQUENCE [LARGE SCALE GENOMIC DNA]</scope>
    <source>
        <strain evidence="5">NBRC 102666 / KCTC 22515 / FYK2301M01</strain>
    </source>
</reference>
<dbReference type="Pfam" id="PF13505">
    <property type="entry name" value="OMP_b-brl"/>
    <property type="match status" value="1"/>
</dbReference>
<dbReference type="OrthoDB" id="597758at2"/>
<evidence type="ECO:0000313" key="4">
    <source>
        <dbReference type="EMBL" id="BAM04165.1"/>
    </source>
</evidence>
<dbReference type="InterPro" id="IPR011250">
    <property type="entry name" value="OMP/PagP_B-barrel"/>
</dbReference>
<proteinExistence type="predicted"/>
<dbReference type="HOGENOM" id="CLU_057473_3_0_0"/>
<feature type="domain" description="Outer membrane protein beta-barrel" evidence="3">
    <location>
        <begin position="9"/>
        <end position="183"/>
    </location>
</feature>